<dbReference type="RefSeq" id="WP_120212803.1">
    <property type="nucleotide sequence ID" value="NZ_BMCW01000002.1"/>
</dbReference>
<evidence type="ECO:0000259" key="3">
    <source>
        <dbReference type="PROSITE" id="PS51841"/>
    </source>
</evidence>
<dbReference type="InterPro" id="IPR003961">
    <property type="entry name" value="FN3_dom"/>
</dbReference>
<keyword evidence="1" id="KW-0732">Signal</keyword>
<reference evidence="4 5" key="1">
    <citation type="submission" date="2018-09" db="EMBL/GenBank/DDBJ databases">
        <title>Genomic Encyclopedia of Archaeal and Bacterial Type Strains, Phase II (KMG-II): from individual species to whole genera.</title>
        <authorList>
            <person name="Goeker M."/>
        </authorList>
    </citation>
    <scope>NUCLEOTIDE SEQUENCE [LARGE SCALE GENOMIC DNA]</scope>
    <source>
        <strain evidence="4 5">DSM 27620</strain>
    </source>
</reference>
<dbReference type="NCBIfam" id="TIGR04183">
    <property type="entry name" value="Por_Secre_tail"/>
    <property type="match status" value="1"/>
</dbReference>
<evidence type="ECO:0000259" key="2">
    <source>
        <dbReference type="PROSITE" id="PS50835"/>
    </source>
</evidence>
<dbReference type="InterPro" id="IPR045474">
    <property type="entry name" value="GEVED"/>
</dbReference>
<dbReference type="InterPro" id="IPR001322">
    <property type="entry name" value="Lamin_tail_dom"/>
</dbReference>
<gene>
    <name evidence="4" type="ORF">BXY58_1130</name>
</gene>
<dbReference type="Pfam" id="PF18962">
    <property type="entry name" value="Por_Secre_tail"/>
    <property type="match status" value="1"/>
</dbReference>
<comment type="caution">
    <text evidence="4">The sequence shown here is derived from an EMBL/GenBank/DDBJ whole genome shotgun (WGS) entry which is preliminary data.</text>
</comment>
<dbReference type="Proteomes" id="UP000285906">
    <property type="component" value="Unassembled WGS sequence"/>
</dbReference>
<dbReference type="EMBL" id="RAQH01000002">
    <property type="protein sequence ID" value="RKE88996.1"/>
    <property type="molecule type" value="Genomic_DNA"/>
</dbReference>
<dbReference type="SMART" id="SM00060">
    <property type="entry name" value="FN3"/>
    <property type="match status" value="3"/>
</dbReference>
<dbReference type="InterPro" id="IPR013783">
    <property type="entry name" value="Ig-like_fold"/>
</dbReference>
<evidence type="ECO:0000313" key="4">
    <source>
        <dbReference type="EMBL" id="RKE88996.1"/>
    </source>
</evidence>
<dbReference type="NCBIfam" id="NF012200">
    <property type="entry name" value="choice_anch_D"/>
    <property type="match status" value="1"/>
</dbReference>
<organism evidence="4 5">
    <name type="scientific">Epilithonimonas arachidiradicis</name>
    <dbReference type="NCBI Taxonomy" id="1617282"/>
    <lineage>
        <taxon>Bacteria</taxon>
        <taxon>Pseudomonadati</taxon>
        <taxon>Bacteroidota</taxon>
        <taxon>Flavobacteriia</taxon>
        <taxon>Flavobacteriales</taxon>
        <taxon>Weeksellaceae</taxon>
        <taxon>Chryseobacterium group</taxon>
        <taxon>Epilithonimonas</taxon>
    </lineage>
</organism>
<evidence type="ECO:0000256" key="1">
    <source>
        <dbReference type="ARBA" id="ARBA00022729"/>
    </source>
</evidence>
<sequence>MKKYLFFKQKFEGFPALQTLLFSFFFLMSFHSWGQVVLPHTRTNWDTTPSGWTDTPVDSYLTSFACSGNNGAKFDTSGDLKIVNLDSSPDKLSFVVKSNASTTSSLLVSESDDGVTYTTLVNLSGTSDLPTTCTSKGLYQLKATTRYVKWVFTKGSSNMTMDDVSITKLTTSCVSPAAQATSFTSSAILQNTATVGWSRGSGDNVLVVARLGGVVNADPVSGTNYTANSAFGSGTQIGTGNYVVYNGTGSSVNLTGLTAGTNYHFAVYEYNTIGICYNLTKLTGNITTASPPTLTASGTLNEATLNGATVGLTLANTTFADATLSSSNFTLNNAPSGVSIQSVTYNSSTTATVTLAYNNTDFDTNVTNFNITVNGSELASASNLTSNNLTITAVTETLTVGSTLAFGTVCNGSSRELSFTISGTGLKAGTISLGSLAGYTYSEASGGTSITGFTHSGGDLPSKTIYVTLTPTAANQTYNGNISVSGGGATTVNKAVTGNSTATAQAITTNTITTFAQTTATLRATSITQGTCPSSTVQGFVYSVKSTNATPTVGGGGVTNVTVTLGSTTYNATSLSEGTTYAVQAYLFDGTTYVYGGVQEFTTTFTGTLNNVTGATACLTDDGGTISWIAPSSGVVPTGYMVFAVTGATTPSGAPTTALTDYNYANSSFAASTNNAAPSTLGKLLYKGTATSVDISGLTENGIYSFMILAYQDGGSVRRFSNGSAGSRALNLIAQDDVKTFTGTPSNTQVTLNWTHNNVATCFDEVMIVANQGTVTYVPSGDGSSIIADDSWNNAGNQVVYKGTALSKAVTGFTNGTEYCFKIFVRKGTTWSDGTNVCVTPEITYCDSSGNIDYNTGVRYVKFNTIENATAATKTVGYTNFTTPTTTVVKGETYPLTVRVNTDGDYTIAAKVWFDWNHDGDFADSGEEFDLGTATNVADGVTSLSPLSITVPTTAVSGSIKMRVSAKYSTAPTSCETAFDGEVEDYTVTITQPTNQEINIKGNNISIPNNFDEPYGLNNTLFAATNLGTDSVEKEFVIENLGLANLNLTGTPIVNITGLNPSDFIVTQQAVSPVVNGITTSFKIKFHPTVAGLREANVSIANNDADENPYVFKIQGTGTCTTSPSITAFPVSGPANTKVTFTTSVNDLTGAAVTYNGASVPFDLISSGKIETLIPTGATDANFVVTLASGCSFTQAFDVIDNLVTDCESAGGSGGSVTPASDIIIYELYDENGGSGGIVTLYNRTGATVNLSTYSIQRAGDYGGTYTTYANLTGTVASGAVAVIGVSSSVCGYAPTGNGSFGSTGFNANDGFRLMKGSTIIDDVHAPNTVGYYLRRKNEYLSPKTVFDANEWTSQVLSSGQCLSPSDVAQPPVAKNPPVVNTQPTYSLSCDVVDTSLAITATEGFAGGNGLAYQWYELGNTGSWTAVSNGGVYSGATSPTLNISDVNGLDNYQYYCQVRENTQTCYTATKAVQIRPASNTWASNVWSNGTPVLGSKVIIAGSYNSQTNGALDVCELTVSSTGIMLVKPNYPIKVKKKITNQNSTVNSFVVESDANLIQTDNIANEGTIKVERQVSDMNNVTGHIDYVYWSSPVAGQTIKGAGGFSPNTPSNGYLQYNESTDKFTVTSDATFQTGKGYAIRAENSLPDGYGKTYSFTGVPNNGNLQFSSLQKSAGADKGYNLVGNPYPSNISFDLLYSLNSSKIYNTAWFWTNIDYTATQMGSGYTGNNYAVFNGSGGVPPAYDWADYDPENPSGITPNGNIKVGQAFIVQAKTAGALDFNNGIRITDNGTFYQKGVTKNRFWLTMRSPKNMVNTILIGYIPGASNNYETDFDGELFVVGSDSFYSVLGAKKLAIQGKEDNFSNEDVVTLGNVFSADGSYIISLQTPEGIFDGSQTIYLKDKLLNKYINLSTDTNYTFTALKGTDTSRFEIVYKENAVLGTGINSKSDFVVYKDANYQVVKSSNKLGKVEMFDASGKLIKVFNTNSNDIRIDTSSLLYGVYILKIENSGDPKTKKFIK</sequence>
<evidence type="ECO:0000313" key="5">
    <source>
        <dbReference type="Proteomes" id="UP000285906"/>
    </source>
</evidence>
<dbReference type="PROSITE" id="PS51841">
    <property type="entry name" value="LTD"/>
    <property type="match status" value="1"/>
</dbReference>
<dbReference type="PROSITE" id="PS50835">
    <property type="entry name" value="IG_LIKE"/>
    <property type="match status" value="1"/>
</dbReference>
<protein>
    <submittedName>
        <fullName evidence="4">Putative secreted protein (Por secretion system target)</fullName>
    </submittedName>
</protein>
<feature type="domain" description="LTD" evidence="3">
    <location>
        <begin position="1213"/>
        <end position="1329"/>
    </location>
</feature>
<dbReference type="Pfam" id="PF20009">
    <property type="entry name" value="GEVED"/>
    <property type="match status" value="1"/>
</dbReference>
<dbReference type="InterPro" id="IPR026444">
    <property type="entry name" value="Secre_tail"/>
</dbReference>
<dbReference type="Gene3D" id="2.60.40.10">
    <property type="entry name" value="Immunoglobulins"/>
    <property type="match status" value="1"/>
</dbReference>
<feature type="domain" description="Ig-like" evidence="2">
    <location>
        <begin position="1371"/>
        <end position="1473"/>
    </location>
</feature>
<dbReference type="InterPro" id="IPR007110">
    <property type="entry name" value="Ig-like_dom"/>
</dbReference>
<proteinExistence type="predicted"/>
<dbReference type="OrthoDB" id="906679at2"/>
<accession>A0A420DBR1</accession>
<name>A0A420DBR1_9FLAO</name>